<protein>
    <recommendedName>
        <fullName evidence="3">Tail fiber protein</fullName>
    </recommendedName>
</protein>
<organism evidence="1 2">
    <name type="scientific">Anaeroselena agilis</name>
    <dbReference type="NCBI Taxonomy" id="3063788"/>
    <lineage>
        <taxon>Bacteria</taxon>
        <taxon>Bacillati</taxon>
        <taxon>Bacillota</taxon>
        <taxon>Negativicutes</taxon>
        <taxon>Acetonemataceae</taxon>
        <taxon>Anaeroselena</taxon>
    </lineage>
</organism>
<name>A0ABU3NU02_9FIRM</name>
<dbReference type="EMBL" id="JAUOZS010000001">
    <property type="protein sequence ID" value="MDT8900282.1"/>
    <property type="molecule type" value="Genomic_DNA"/>
</dbReference>
<dbReference type="Gene3D" id="6.10.140.940">
    <property type="match status" value="1"/>
</dbReference>
<dbReference type="Proteomes" id="UP001254848">
    <property type="component" value="Unassembled WGS sequence"/>
</dbReference>
<keyword evidence="2" id="KW-1185">Reference proteome</keyword>
<dbReference type="RefSeq" id="WP_413778833.1">
    <property type="nucleotide sequence ID" value="NZ_JAUOZS010000001.1"/>
</dbReference>
<gene>
    <name evidence="1" type="ORF">Q4T40_03390</name>
</gene>
<evidence type="ECO:0000313" key="2">
    <source>
        <dbReference type="Proteomes" id="UP001254848"/>
    </source>
</evidence>
<reference evidence="1 2" key="1">
    <citation type="submission" date="2023-07" db="EMBL/GenBank/DDBJ databases">
        <title>The novel representative of Negativicutes class, Anaeroselena agilis gen. nov. sp. nov.</title>
        <authorList>
            <person name="Prokofeva M.I."/>
            <person name="Elcheninov A.G."/>
            <person name="Klyukina A."/>
            <person name="Kublanov I.V."/>
            <person name="Frolov E.N."/>
            <person name="Podosokorskaya O.A."/>
        </authorList>
    </citation>
    <scope>NUCLEOTIDE SEQUENCE [LARGE SCALE GENOMIC DNA]</scope>
    <source>
        <strain evidence="1 2">4137-cl</strain>
    </source>
</reference>
<sequence>MGANFHTAYADGTTIFAASSMESPLSDLDRAISYAKNVIVHSDGVINYSSASGQLTWNGTLRILFVRADGQLIQNAVAAGGVTLSDNQMAYADLSETNDAAVTVYAATLTTAAASTTKAYNRLVLGYRNTASDAFYPVGVKLPVNPSAVGFFGSVPVTKTTVTLGNTDNEIGGLAISATYSQAEVQALRDKCEELADDVRALKAALSSYGLV</sequence>
<evidence type="ECO:0000313" key="1">
    <source>
        <dbReference type="EMBL" id="MDT8900282.1"/>
    </source>
</evidence>
<comment type="caution">
    <text evidence="1">The sequence shown here is derived from an EMBL/GenBank/DDBJ whole genome shotgun (WGS) entry which is preliminary data.</text>
</comment>
<evidence type="ECO:0008006" key="3">
    <source>
        <dbReference type="Google" id="ProtNLM"/>
    </source>
</evidence>
<proteinExistence type="predicted"/>
<accession>A0ABU3NU02</accession>